<sequence length="649" mass="72056">MVVLSKPAMEQFCIVKNCKAPTLFSGVPLIDLSKPDSKHLLVKACQEFGFFKVINHGVPTEFISKLESEAIKFFSLPLSEKEKAGPPDPFGYGNKKIGRNGDIGWVEYILLTTNSEFNYQRFESIIGMSPEKLRGAVNDYISSVKKMACEILELMAEGLNIEENNVFSKLLMDEQSDSVFRLNHYPPYPDLQELNGRNLVGFGEHTDPQIISVLRSNNTSGLQIQLKDGSWISIPPDQTSFFVNVGDSMQVLTNGRFKSVKHRVLANSIKSRLSMIYFGGPPLSEKIAPVPSLMEGEDSLYKEFTWFEYKNSLYKSRLSDNRLDTFGEMKWPLLAKFVEQFSVFKRNHHGIKNENRRQRFLMSKSYVQRYTECAVEIPVAGGSFSYLCIELGDFIAFIAAGNILLEAIVGAAGLGLSWSSYFDTIVSNTPDLLRIKVKSFVEGFNLLGPLTVAVLAICNGIAMTGGRTSILTWVVSSIISTAVIIFIIIVGFVHSESSNLVPFFPFGEKGTFSAAAVVYWSYTGFDMVATMAEETKKRSSDIPVGLVGSMSIVTVIYCLMALSLSAMVKYTRVDPNAAYSVVFEKIGMKWAKYLVSIYALKGMTASLLVGSMGQSRYTTKIARAHIIPPWFALVHTKTGTPIYATGDHN</sequence>
<gene>
    <name evidence="1" type="ORF">M9H77_21534</name>
</gene>
<evidence type="ECO:0000313" key="1">
    <source>
        <dbReference type="EMBL" id="KAI5662211.1"/>
    </source>
</evidence>
<evidence type="ECO:0000313" key="2">
    <source>
        <dbReference type="Proteomes" id="UP001060085"/>
    </source>
</evidence>
<accession>A0ACC0ANL8</accession>
<organism evidence="1 2">
    <name type="scientific">Catharanthus roseus</name>
    <name type="common">Madagascar periwinkle</name>
    <name type="synonym">Vinca rosea</name>
    <dbReference type="NCBI Taxonomy" id="4058"/>
    <lineage>
        <taxon>Eukaryota</taxon>
        <taxon>Viridiplantae</taxon>
        <taxon>Streptophyta</taxon>
        <taxon>Embryophyta</taxon>
        <taxon>Tracheophyta</taxon>
        <taxon>Spermatophyta</taxon>
        <taxon>Magnoliopsida</taxon>
        <taxon>eudicotyledons</taxon>
        <taxon>Gunneridae</taxon>
        <taxon>Pentapetalae</taxon>
        <taxon>asterids</taxon>
        <taxon>lamiids</taxon>
        <taxon>Gentianales</taxon>
        <taxon>Apocynaceae</taxon>
        <taxon>Rauvolfioideae</taxon>
        <taxon>Vinceae</taxon>
        <taxon>Catharanthinae</taxon>
        <taxon>Catharanthus</taxon>
    </lineage>
</organism>
<reference evidence="2" key="1">
    <citation type="journal article" date="2023" name="Nat. Plants">
        <title>Single-cell RNA sequencing provides a high-resolution roadmap for understanding the multicellular compartmentation of specialized metabolism.</title>
        <authorList>
            <person name="Sun S."/>
            <person name="Shen X."/>
            <person name="Li Y."/>
            <person name="Li Y."/>
            <person name="Wang S."/>
            <person name="Li R."/>
            <person name="Zhang H."/>
            <person name="Shen G."/>
            <person name="Guo B."/>
            <person name="Wei J."/>
            <person name="Xu J."/>
            <person name="St-Pierre B."/>
            <person name="Chen S."/>
            <person name="Sun C."/>
        </authorList>
    </citation>
    <scope>NUCLEOTIDE SEQUENCE [LARGE SCALE GENOMIC DNA]</scope>
</reference>
<dbReference type="EMBL" id="CM044705">
    <property type="protein sequence ID" value="KAI5662211.1"/>
    <property type="molecule type" value="Genomic_DNA"/>
</dbReference>
<keyword evidence="2" id="KW-1185">Reference proteome</keyword>
<name>A0ACC0ANL8_CATRO</name>
<protein>
    <submittedName>
        <fullName evidence="1">Uncharacterized protein</fullName>
    </submittedName>
</protein>
<comment type="caution">
    <text evidence="1">The sequence shown here is derived from an EMBL/GenBank/DDBJ whole genome shotgun (WGS) entry which is preliminary data.</text>
</comment>
<dbReference type="Proteomes" id="UP001060085">
    <property type="component" value="Linkage Group LG05"/>
</dbReference>
<proteinExistence type="predicted"/>